<evidence type="ECO:0008006" key="3">
    <source>
        <dbReference type="Google" id="ProtNLM"/>
    </source>
</evidence>
<dbReference type="EMBL" id="CP058214">
    <property type="protein sequence ID" value="QPC44512.1"/>
    <property type="molecule type" value="Genomic_DNA"/>
</dbReference>
<evidence type="ECO:0000313" key="2">
    <source>
        <dbReference type="Proteomes" id="UP000593594"/>
    </source>
</evidence>
<keyword evidence="2" id="KW-1185">Reference proteome</keyword>
<evidence type="ECO:0000313" key="1">
    <source>
        <dbReference type="EMBL" id="QPC44512.1"/>
    </source>
</evidence>
<organism evidence="1 2">
    <name type="scientific">Kaustia mangrovi</name>
    <dbReference type="NCBI Taxonomy" id="2593653"/>
    <lineage>
        <taxon>Bacteria</taxon>
        <taxon>Pseudomonadati</taxon>
        <taxon>Pseudomonadota</taxon>
        <taxon>Alphaproteobacteria</taxon>
        <taxon>Hyphomicrobiales</taxon>
        <taxon>Parvibaculaceae</taxon>
        <taxon>Kaustia</taxon>
    </lineage>
</organism>
<dbReference type="Proteomes" id="UP000593594">
    <property type="component" value="Chromosome"/>
</dbReference>
<accession>A0A7S8C712</accession>
<sequence>MTALTRDRNTPRAAGDIDEHDAKGGVRIFAGSIVCLDATGHAVPGATAADLTAAGRAEAHIDNRDGADADLRVPTRRGIFRVANDGADPVDRTHIGADCYVVDDQTVAATDGGGTRSVAGPVVNIDALGVWVRLGVV</sequence>
<dbReference type="RefSeq" id="WP_213161883.1">
    <property type="nucleotide sequence ID" value="NZ_CP058214.1"/>
</dbReference>
<reference evidence="1 2" key="1">
    <citation type="submission" date="2020-06" db="EMBL/GenBank/DDBJ databases">
        <title>Genome sequence of 2 isolates from Red Sea Mangroves.</title>
        <authorList>
            <person name="Sefrji F."/>
            <person name="Michoud G."/>
            <person name="Merlino G."/>
            <person name="Daffonchio D."/>
        </authorList>
    </citation>
    <scope>NUCLEOTIDE SEQUENCE [LARGE SCALE GENOMIC DNA]</scope>
    <source>
        <strain evidence="1 2">R1DC25</strain>
    </source>
</reference>
<gene>
    <name evidence="1" type="ORF">HW532_18505</name>
</gene>
<proteinExistence type="predicted"/>
<protein>
    <recommendedName>
        <fullName evidence="3">Bacteriophage protein</fullName>
    </recommendedName>
</protein>
<dbReference type="KEGG" id="kmn:HW532_18505"/>
<name>A0A7S8C712_9HYPH</name>
<dbReference type="AlphaFoldDB" id="A0A7S8C712"/>